<reference evidence="2" key="3">
    <citation type="journal article" date="2017" name="Nature">
        <title>Genome sequence of the progenitor of the wheat D genome Aegilops tauschii.</title>
        <authorList>
            <person name="Luo M.C."/>
            <person name="Gu Y.Q."/>
            <person name="Puiu D."/>
            <person name="Wang H."/>
            <person name="Twardziok S.O."/>
            <person name="Deal K.R."/>
            <person name="Huo N."/>
            <person name="Zhu T."/>
            <person name="Wang L."/>
            <person name="Wang Y."/>
            <person name="McGuire P.E."/>
            <person name="Liu S."/>
            <person name="Long H."/>
            <person name="Ramasamy R.K."/>
            <person name="Rodriguez J.C."/>
            <person name="Van S.L."/>
            <person name="Yuan L."/>
            <person name="Wang Z."/>
            <person name="Xia Z."/>
            <person name="Xiao L."/>
            <person name="Anderson O.D."/>
            <person name="Ouyang S."/>
            <person name="Liang Y."/>
            <person name="Zimin A.V."/>
            <person name="Pertea G."/>
            <person name="Qi P."/>
            <person name="Bennetzen J.L."/>
            <person name="Dai X."/>
            <person name="Dawson M.W."/>
            <person name="Muller H.G."/>
            <person name="Kugler K."/>
            <person name="Rivarola-Duarte L."/>
            <person name="Spannagl M."/>
            <person name="Mayer K.F.X."/>
            <person name="Lu F.H."/>
            <person name="Bevan M.W."/>
            <person name="Leroy P."/>
            <person name="Li P."/>
            <person name="You F.M."/>
            <person name="Sun Q."/>
            <person name="Liu Z."/>
            <person name="Lyons E."/>
            <person name="Wicker T."/>
            <person name="Salzberg S.L."/>
            <person name="Devos K.M."/>
            <person name="Dvorak J."/>
        </authorList>
    </citation>
    <scope>NUCLEOTIDE SEQUENCE [LARGE SCALE GENOMIC DNA]</scope>
    <source>
        <strain evidence="2">cv. AL8/78</strain>
    </source>
</reference>
<protein>
    <submittedName>
        <fullName evidence="2">Uncharacterized protein</fullName>
    </submittedName>
</protein>
<evidence type="ECO:0000256" key="1">
    <source>
        <dbReference type="SAM" id="MobiDB-lite"/>
    </source>
</evidence>
<reference evidence="2" key="5">
    <citation type="journal article" date="2021" name="G3 (Bethesda)">
        <title>Aegilops tauschii genome assembly Aet v5.0 features greater sequence contiguity and improved annotation.</title>
        <authorList>
            <person name="Wang L."/>
            <person name="Zhu T."/>
            <person name="Rodriguez J.C."/>
            <person name="Deal K.R."/>
            <person name="Dubcovsky J."/>
            <person name="McGuire P.E."/>
            <person name="Lux T."/>
            <person name="Spannagl M."/>
            <person name="Mayer K.F.X."/>
            <person name="Baldrich P."/>
            <person name="Meyers B.C."/>
            <person name="Huo N."/>
            <person name="Gu Y.Q."/>
            <person name="Zhou H."/>
            <person name="Devos K.M."/>
            <person name="Bennetzen J.L."/>
            <person name="Unver T."/>
            <person name="Budak H."/>
            <person name="Gulick P.J."/>
            <person name="Galiba G."/>
            <person name="Kalapos B."/>
            <person name="Nelson D.R."/>
            <person name="Li P."/>
            <person name="You F.M."/>
            <person name="Luo M.C."/>
            <person name="Dvorak J."/>
        </authorList>
    </citation>
    <scope>NUCLEOTIDE SEQUENCE [LARGE SCALE GENOMIC DNA]</scope>
    <source>
        <strain evidence="2">cv. AL8/78</strain>
    </source>
</reference>
<dbReference type="AlphaFoldDB" id="A0A453BZU9"/>
<reference evidence="3" key="1">
    <citation type="journal article" date="2014" name="Science">
        <title>Ancient hybridizations among the ancestral genomes of bread wheat.</title>
        <authorList>
            <consortium name="International Wheat Genome Sequencing Consortium,"/>
            <person name="Marcussen T."/>
            <person name="Sandve S.R."/>
            <person name="Heier L."/>
            <person name="Spannagl M."/>
            <person name="Pfeifer M."/>
            <person name="Jakobsen K.S."/>
            <person name="Wulff B.B."/>
            <person name="Steuernagel B."/>
            <person name="Mayer K.F."/>
            <person name="Olsen O.A."/>
        </authorList>
    </citation>
    <scope>NUCLEOTIDE SEQUENCE [LARGE SCALE GENOMIC DNA]</scope>
    <source>
        <strain evidence="3">cv. AL8/78</strain>
    </source>
</reference>
<name>A0A453BZU9_AEGTS</name>
<proteinExistence type="predicted"/>
<keyword evidence="3" id="KW-1185">Reference proteome</keyword>
<reference evidence="2" key="4">
    <citation type="submission" date="2019-03" db="UniProtKB">
        <authorList>
            <consortium name="EnsemblPlants"/>
        </authorList>
    </citation>
    <scope>IDENTIFICATION</scope>
</reference>
<dbReference type="EnsemblPlants" id="AET2Gv20687400.6">
    <property type="protein sequence ID" value="AET2Gv20687400.6"/>
    <property type="gene ID" value="AET2Gv20687400"/>
</dbReference>
<reference evidence="3" key="2">
    <citation type="journal article" date="2017" name="Nat. Plants">
        <title>The Aegilops tauschii genome reveals multiple impacts of transposons.</title>
        <authorList>
            <person name="Zhao G."/>
            <person name="Zou C."/>
            <person name="Li K."/>
            <person name="Wang K."/>
            <person name="Li T."/>
            <person name="Gao L."/>
            <person name="Zhang X."/>
            <person name="Wang H."/>
            <person name="Yang Z."/>
            <person name="Liu X."/>
            <person name="Jiang W."/>
            <person name="Mao L."/>
            <person name="Kong X."/>
            <person name="Jiao Y."/>
            <person name="Jia J."/>
        </authorList>
    </citation>
    <scope>NUCLEOTIDE SEQUENCE [LARGE SCALE GENOMIC DNA]</scope>
    <source>
        <strain evidence="3">cv. AL8/78</strain>
    </source>
</reference>
<accession>A0A453BZU9</accession>
<feature type="region of interest" description="Disordered" evidence="1">
    <location>
        <begin position="47"/>
        <end position="72"/>
    </location>
</feature>
<evidence type="ECO:0000313" key="2">
    <source>
        <dbReference type="EnsemblPlants" id="AET2Gv20687400.6"/>
    </source>
</evidence>
<dbReference type="Gramene" id="AET2Gv20687400.6">
    <property type="protein sequence ID" value="AET2Gv20687400.6"/>
    <property type="gene ID" value="AET2Gv20687400"/>
</dbReference>
<evidence type="ECO:0000313" key="3">
    <source>
        <dbReference type="Proteomes" id="UP000015105"/>
    </source>
</evidence>
<sequence length="122" mass="13551">PLLSLFCIPLRFVAKQTARYRAAALRVCAQAGRRLRCLVVLRAPPPLRPSAIDYSASGADSDDRRRAPPRLPPSRYRLLRVVPLPTSAPDRRLLFPPPLVRRRAKLLVAPLQAQACGCLYAC</sequence>
<organism evidence="2 3">
    <name type="scientific">Aegilops tauschii subsp. strangulata</name>
    <name type="common">Goatgrass</name>
    <dbReference type="NCBI Taxonomy" id="200361"/>
    <lineage>
        <taxon>Eukaryota</taxon>
        <taxon>Viridiplantae</taxon>
        <taxon>Streptophyta</taxon>
        <taxon>Embryophyta</taxon>
        <taxon>Tracheophyta</taxon>
        <taxon>Spermatophyta</taxon>
        <taxon>Magnoliopsida</taxon>
        <taxon>Liliopsida</taxon>
        <taxon>Poales</taxon>
        <taxon>Poaceae</taxon>
        <taxon>BOP clade</taxon>
        <taxon>Pooideae</taxon>
        <taxon>Triticodae</taxon>
        <taxon>Triticeae</taxon>
        <taxon>Triticinae</taxon>
        <taxon>Aegilops</taxon>
    </lineage>
</organism>
<dbReference type="Proteomes" id="UP000015105">
    <property type="component" value="Chromosome 2D"/>
</dbReference>